<sequence length="200" mass="23282">MSSRATIRKQIRLRRQQLSEAERQDASRSIAANVAHTHLFCYSLRIAGFLSNDGEPDLTPLMQLAWRRKKRWHLPVIGRPNINQLWFAPYAAADELVTNRFGIGEPVTPLHETTRSYGLDLVLMPLVAFDSHGNRLGMGKGYYDRTLEFLHRRRHWRKPRLVGVAFEFQKVERLPQQPWDVPLDAIVTEQSVYNVRRLNL</sequence>
<dbReference type="GO" id="GO:0005524">
    <property type="term" value="F:ATP binding"/>
    <property type="evidence" value="ECO:0007669"/>
    <property type="project" value="UniProtKB-KW"/>
</dbReference>
<dbReference type="Pfam" id="PF01812">
    <property type="entry name" value="5-FTHF_cyc-lig"/>
    <property type="match status" value="1"/>
</dbReference>
<protein>
    <recommendedName>
        <fullName evidence="5">5-formyltetrahydrofolate cyclo-ligase</fullName>
        <ecNumber evidence="5">6.3.3.2</ecNumber>
    </recommendedName>
</protein>
<proteinExistence type="inferred from homology"/>
<evidence type="ECO:0000313" key="7">
    <source>
        <dbReference type="Proteomes" id="UP000055136"/>
    </source>
</evidence>
<keyword evidence="7" id="KW-1185">Reference proteome</keyword>
<feature type="binding site" evidence="4">
    <location>
        <begin position="135"/>
        <end position="143"/>
    </location>
    <ligand>
        <name>ATP</name>
        <dbReference type="ChEBI" id="CHEBI:30616"/>
    </ligand>
</feature>
<dbReference type="GO" id="GO:0030272">
    <property type="term" value="F:5-formyltetrahydrofolate cyclo-ligase activity"/>
    <property type="evidence" value="ECO:0007669"/>
    <property type="project" value="UniProtKB-EC"/>
</dbReference>
<dbReference type="EMBL" id="CP013099">
    <property type="protein sequence ID" value="ALP51964.1"/>
    <property type="molecule type" value="Genomic_DNA"/>
</dbReference>
<feature type="binding site" evidence="4">
    <location>
        <position position="50"/>
    </location>
    <ligand>
        <name>substrate</name>
    </ligand>
</feature>
<keyword evidence="2 4" id="KW-0547">Nucleotide-binding</keyword>
<evidence type="ECO:0000256" key="3">
    <source>
        <dbReference type="ARBA" id="ARBA00022840"/>
    </source>
</evidence>
<gene>
    <name evidence="6" type="ORF">Tel_01760</name>
</gene>
<evidence type="ECO:0000256" key="1">
    <source>
        <dbReference type="ARBA" id="ARBA00010638"/>
    </source>
</evidence>
<comment type="similarity">
    <text evidence="1 5">Belongs to the 5-formyltetrahydrofolate cyclo-ligase family.</text>
</comment>
<dbReference type="GO" id="GO:0009396">
    <property type="term" value="P:folic acid-containing compound biosynthetic process"/>
    <property type="evidence" value="ECO:0007669"/>
    <property type="project" value="TreeGrafter"/>
</dbReference>
<dbReference type="SUPFAM" id="SSF100950">
    <property type="entry name" value="NagB/RpiA/CoA transferase-like"/>
    <property type="match status" value="1"/>
</dbReference>
<dbReference type="InterPro" id="IPR002698">
    <property type="entry name" value="FTHF_cligase"/>
</dbReference>
<keyword evidence="5" id="KW-0460">Magnesium</keyword>
<organism evidence="6 7">
    <name type="scientific">Candidatus Tenderia electrophaga</name>
    <dbReference type="NCBI Taxonomy" id="1748243"/>
    <lineage>
        <taxon>Bacteria</taxon>
        <taxon>Pseudomonadati</taxon>
        <taxon>Pseudomonadota</taxon>
        <taxon>Gammaproteobacteria</taxon>
        <taxon>Candidatus Tenderiales</taxon>
        <taxon>Candidatus Tenderiaceae</taxon>
        <taxon>Candidatus Tenderia</taxon>
    </lineage>
</organism>
<accession>A0A0S2TA31</accession>
<dbReference type="InterPro" id="IPR037171">
    <property type="entry name" value="NagB/RpiA_transferase-like"/>
</dbReference>
<name>A0A0S2TA31_9GAMM</name>
<keyword evidence="5" id="KW-0479">Metal-binding</keyword>
<dbReference type="Proteomes" id="UP000055136">
    <property type="component" value="Chromosome"/>
</dbReference>
<evidence type="ECO:0000256" key="4">
    <source>
        <dbReference type="PIRSR" id="PIRSR006806-1"/>
    </source>
</evidence>
<dbReference type="GO" id="GO:0035999">
    <property type="term" value="P:tetrahydrofolate interconversion"/>
    <property type="evidence" value="ECO:0007669"/>
    <property type="project" value="TreeGrafter"/>
</dbReference>
<feature type="binding site" evidence="4">
    <location>
        <begin position="4"/>
        <end position="8"/>
    </location>
    <ligand>
        <name>ATP</name>
        <dbReference type="ChEBI" id="CHEBI:30616"/>
    </ligand>
</feature>
<reference evidence="6" key="1">
    <citation type="submission" date="2015-10" db="EMBL/GenBank/DDBJ databases">
        <title>Description of Candidatus Tenderia electrophaga gen. nov, sp. nov., an Uncultivated Electroautotroph from a Biocathode Enrichment.</title>
        <authorList>
            <person name="Eddie B.J."/>
            <person name="Malanoski A.P."/>
            <person name="Wang Z."/>
            <person name="Hall R.J."/>
            <person name="Oh S.D."/>
            <person name="Heiner C."/>
            <person name="Lin B."/>
            <person name="Strycharz-Glaven S.M."/>
        </authorList>
    </citation>
    <scope>NUCLEOTIDE SEQUENCE [LARGE SCALE GENOMIC DNA]</scope>
    <source>
        <strain evidence="6">NRL1</strain>
    </source>
</reference>
<evidence type="ECO:0000256" key="5">
    <source>
        <dbReference type="RuleBase" id="RU361279"/>
    </source>
</evidence>
<dbReference type="PANTHER" id="PTHR23407:SF1">
    <property type="entry name" value="5-FORMYLTETRAHYDROFOLATE CYCLO-LIGASE"/>
    <property type="match status" value="1"/>
</dbReference>
<dbReference type="STRING" id="1748243.Tel_01760"/>
<dbReference type="EC" id="6.3.3.2" evidence="5"/>
<comment type="catalytic activity">
    <reaction evidence="5">
        <text>(6S)-5-formyl-5,6,7,8-tetrahydrofolate + ATP = (6R)-5,10-methenyltetrahydrofolate + ADP + phosphate</text>
        <dbReference type="Rhea" id="RHEA:10488"/>
        <dbReference type="ChEBI" id="CHEBI:30616"/>
        <dbReference type="ChEBI" id="CHEBI:43474"/>
        <dbReference type="ChEBI" id="CHEBI:57455"/>
        <dbReference type="ChEBI" id="CHEBI:57457"/>
        <dbReference type="ChEBI" id="CHEBI:456216"/>
        <dbReference type="EC" id="6.3.3.2"/>
    </reaction>
</comment>
<feature type="binding site" evidence="4">
    <location>
        <position position="55"/>
    </location>
    <ligand>
        <name>substrate</name>
    </ligand>
</feature>
<dbReference type="InterPro" id="IPR024185">
    <property type="entry name" value="FTHF_cligase-like_sf"/>
</dbReference>
<evidence type="ECO:0000256" key="2">
    <source>
        <dbReference type="ARBA" id="ARBA00022741"/>
    </source>
</evidence>
<dbReference type="Gene3D" id="3.40.50.10420">
    <property type="entry name" value="NagB/RpiA/CoA transferase-like"/>
    <property type="match status" value="1"/>
</dbReference>
<dbReference type="NCBIfam" id="TIGR02727">
    <property type="entry name" value="MTHFS_bact"/>
    <property type="match status" value="1"/>
</dbReference>
<dbReference type="KEGG" id="tee:Tel_01760"/>
<keyword evidence="3 4" id="KW-0067">ATP-binding</keyword>
<comment type="cofactor">
    <cofactor evidence="5">
        <name>Mg(2+)</name>
        <dbReference type="ChEBI" id="CHEBI:18420"/>
    </cofactor>
</comment>
<dbReference type="PIRSF" id="PIRSF006806">
    <property type="entry name" value="FTHF_cligase"/>
    <property type="match status" value="1"/>
</dbReference>
<dbReference type="GO" id="GO:0046872">
    <property type="term" value="F:metal ion binding"/>
    <property type="evidence" value="ECO:0007669"/>
    <property type="project" value="UniProtKB-KW"/>
</dbReference>
<dbReference type="AlphaFoldDB" id="A0A0S2TA31"/>
<evidence type="ECO:0000313" key="6">
    <source>
        <dbReference type="EMBL" id="ALP51964.1"/>
    </source>
</evidence>
<dbReference type="PANTHER" id="PTHR23407">
    <property type="entry name" value="ATPASE INHIBITOR/5-FORMYLTETRAHYDROFOLATE CYCLO-LIGASE"/>
    <property type="match status" value="1"/>
</dbReference>